<feature type="transmembrane region" description="Helical" evidence="7">
    <location>
        <begin position="308"/>
        <end position="333"/>
    </location>
</feature>
<evidence type="ECO:0000259" key="8">
    <source>
        <dbReference type="PROSITE" id="PS50850"/>
    </source>
</evidence>
<dbReference type="InParanoid" id="A0A316YUU6"/>
<feature type="compositionally biased region" description="Basic and acidic residues" evidence="6">
    <location>
        <begin position="1"/>
        <end position="14"/>
    </location>
</feature>
<feature type="region of interest" description="Disordered" evidence="6">
    <location>
        <begin position="1"/>
        <end position="48"/>
    </location>
</feature>
<evidence type="ECO:0000256" key="3">
    <source>
        <dbReference type="ARBA" id="ARBA00022692"/>
    </source>
</evidence>
<accession>A0A316YUU6</accession>
<feature type="transmembrane region" description="Helical" evidence="7">
    <location>
        <begin position="101"/>
        <end position="120"/>
    </location>
</feature>
<dbReference type="InterPro" id="IPR011701">
    <property type="entry name" value="MFS"/>
</dbReference>
<dbReference type="GO" id="GO:0005886">
    <property type="term" value="C:plasma membrane"/>
    <property type="evidence" value="ECO:0007669"/>
    <property type="project" value="TreeGrafter"/>
</dbReference>
<evidence type="ECO:0000256" key="2">
    <source>
        <dbReference type="ARBA" id="ARBA00022448"/>
    </source>
</evidence>
<feature type="transmembrane region" description="Helical" evidence="7">
    <location>
        <begin position="66"/>
        <end position="89"/>
    </location>
</feature>
<keyword evidence="5 7" id="KW-0472">Membrane</keyword>
<feature type="transmembrane region" description="Helical" evidence="7">
    <location>
        <begin position="157"/>
        <end position="179"/>
    </location>
</feature>
<dbReference type="AlphaFoldDB" id="A0A316YUU6"/>
<dbReference type="InterPro" id="IPR036259">
    <property type="entry name" value="MFS_trans_sf"/>
</dbReference>
<dbReference type="GO" id="GO:0022857">
    <property type="term" value="F:transmembrane transporter activity"/>
    <property type="evidence" value="ECO:0007669"/>
    <property type="project" value="InterPro"/>
</dbReference>
<dbReference type="SUPFAM" id="SSF103473">
    <property type="entry name" value="MFS general substrate transporter"/>
    <property type="match status" value="1"/>
</dbReference>
<proteinExistence type="predicted"/>
<dbReference type="Proteomes" id="UP000245768">
    <property type="component" value="Unassembled WGS sequence"/>
</dbReference>
<reference evidence="9 10" key="1">
    <citation type="journal article" date="2018" name="Mol. Biol. Evol.">
        <title>Broad Genomic Sampling Reveals a Smut Pathogenic Ancestry of the Fungal Clade Ustilaginomycotina.</title>
        <authorList>
            <person name="Kijpornyongpan T."/>
            <person name="Mondo S.J."/>
            <person name="Barry K."/>
            <person name="Sandor L."/>
            <person name="Lee J."/>
            <person name="Lipzen A."/>
            <person name="Pangilinan J."/>
            <person name="LaButti K."/>
            <person name="Hainaut M."/>
            <person name="Henrissat B."/>
            <person name="Grigoriev I.V."/>
            <person name="Spatafora J.W."/>
            <person name="Aime M.C."/>
        </authorList>
    </citation>
    <scope>NUCLEOTIDE SEQUENCE [LARGE SCALE GENOMIC DNA]</scope>
    <source>
        <strain evidence="9 10">MCA 4198</strain>
    </source>
</reference>
<feature type="transmembrane region" description="Helical" evidence="7">
    <location>
        <begin position="132"/>
        <end position="151"/>
    </location>
</feature>
<evidence type="ECO:0000256" key="6">
    <source>
        <dbReference type="SAM" id="MobiDB-lite"/>
    </source>
</evidence>
<gene>
    <name evidence="9" type="ORF">FA10DRAFT_282722</name>
</gene>
<dbReference type="FunFam" id="1.20.1720.10:FF:000009">
    <property type="entry name" value="MFS multidrug transporter"/>
    <property type="match status" value="1"/>
</dbReference>
<feature type="transmembrane region" description="Helical" evidence="7">
    <location>
        <begin position="353"/>
        <end position="377"/>
    </location>
</feature>
<feature type="compositionally biased region" description="Basic and acidic residues" evidence="6">
    <location>
        <begin position="24"/>
        <end position="46"/>
    </location>
</feature>
<dbReference type="Gene3D" id="1.20.1720.10">
    <property type="entry name" value="Multidrug resistance protein D"/>
    <property type="match status" value="1"/>
</dbReference>
<evidence type="ECO:0000256" key="7">
    <source>
        <dbReference type="SAM" id="Phobius"/>
    </source>
</evidence>
<name>A0A316YUU6_9BASI</name>
<dbReference type="GeneID" id="37045706"/>
<keyword evidence="3 7" id="KW-0812">Transmembrane</keyword>
<dbReference type="PROSITE" id="PS50850">
    <property type="entry name" value="MFS"/>
    <property type="match status" value="1"/>
</dbReference>
<feature type="transmembrane region" description="Helical" evidence="7">
    <location>
        <begin position="437"/>
        <end position="462"/>
    </location>
</feature>
<dbReference type="Gene3D" id="1.20.1250.20">
    <property type="entry name" value="MFS general substrate transporter like domains"/>
    <property type="match status" value="1"/>
</dbReference>
<evidence type="ECO:0000313" key="9">
    <source>
        <dbReference type="EMBL" id="PWN93049.1"/>
    </source>
</evidence>
<keyword evidence="2" id="KW-0813">Transport</keyword>
<dbReference type="EMBL" id="KZ819634">
    <property type="protein sequence ID" value="PWN93049.1"/>
    <property type="molecule type" value="Genomic_DNA"/>
</dbReference>
<dbReference type="RefSeq" id="XP_025380247.1">
    <property type="nucleotide sequence ID" value="XM_025523790.1"/>
</dbReference>
<evidence type="ECO:0000256" key="1">
    <source>
        <dbReference type="ARBA" id="ARBA00004141"/>
    </source>
</evidence>
<evidence type="ECO:0000256" key="5">
    <source>
        <dbReference type="ARBA" id="ARBA00023136"/>
    </source>
</evidence>
<dbReference type="PANTHER" id="PTHR23502:SF51">
    <property type="entry name" value="QUINIDINE RESISTANCE PROTEIN 1-RELATED"/>
    <property type="match status" value="1"/>
</dbReference>
<evidence type="ECO:0000256" key="4">
    <source>
        <dbReference type="ARBA" id="ARBA00022989"/>
    </source>
</evidence>
<comment type="subcellular location">
    <subcellularLocation>
        <location evidence="1">Membrane</location>
        <topology evidence="1">Multi-pass membrane protein</topology>
    </subcellularLocation>
</comment>
<keyword evidence="4 7" id="KW-1133">Transmembrane helix</keyword>
<feature type="transmembrane region" description="Helical" evidence="7">
    <location>
        <begin position="222"/>
        <end position="241"/>
    </location>
</feature>
<dbReference type="Pfam" id="PF07690">
    <property type="entry name" value="MFS_1"/>
    <property type="match status" value="2"/>
</dbReference>
<feature type="domain" description="Major facilitator superfamily (MFS) profile" evidence="8">
    <location>
        <begin position="66"/>
        <end position="523"/>
    </location>
</feature>
<evidence type="ECO:0000313" key="10">
    <source>
        <dbReference type="Proteomes" id="UP000245768"/>
    </source>
</evidence>
<sequence length="538" mass="58643">MQSQHEQTEDDGRASTETVSPPHQEPEKAAQSKEDAKALEEQRERQQSQAAEEPYSIFTAWAKWQIVILVTIAGFISPMTANIMLPALPNIANDLKVSLESVNLTVTVYMIFQGITPLFLGSLTDIVGRRPVYLVCFIIYEGANAGIANLPNSYAGLLVLRCLQATGAASVISIGAGAIGDVTTRAERGSFMGVFSSGSMAGPSLGPVVGAVLTQAFHWRSIFWFCFVIGGVVLVLSLFFLPETLRRLVGNGSRPAPTLFHEALFDLMRGKTAAQQLRLPRPGLPPSPVADKATTRSKRLARELARPFQALLLLAMPEVFLCLILCAIPYTAFYCVSSTLSNLFQDTYGLNTLQVGLVFLSPGIGSSLSSYLMGLVLDHDYAAALKRAREDGQKDDVEVPIEHVRLRRFPYALLGTVLTLIAYGWCVRYKVHMAAAIIFLFINGFCIGCIFSIVQVLLIDWLPNKGASVTGCNNLMRCLSGAVGTAVIDYVLSALKPGWTFTLTALITALTAPVALWIDRSAPAWRRRRSERQQGQIP</sequence>
<organism evidence="9 10">
    <name type="scientific">Acaromyces ingoldii</name>
    <dbReference type="NCBI Taxonomy" id="215250"/>
    <lineage>
        <taxon>Eukaryota</taxon>
        <taxon>Fungi</taxon>
        <taxon>Dikarya</taxon>
        <taxon>Basidiomycota</taxon>
        <taxon>Ustilaginomycotina</taxon>
        <taxon>Exobasidiomycetes</taxon>
        <taxon>Exobasidiales</taxon>
        <taxon>Cryptobasidiaceae</taxon>
        <taxon>Acaromyces</taxon>
    </lineage>
</organism>
<protein>
    <submittedName>
        <fullName evidence="9">MFS general substrate transporter</fullName>
    </submittedName>
</protein>
<feature type="transmembrane region" description="Helical" evidence="7">
    <location>
        <begin position="498"/>
        <end position="518"/>
    </location>
</feature>
<dbReference type="PANTHER" id="PTHR23502">
    <property type="entry name" value="MAJOR FACILITATOR SUPERFAMILY"/>
    <property type="match status" value="1"/>
</dbReference>
<dbReference type="STRING" id="215250.A0A316YUU6"/>
<keyword evidence="10" id="KW-1185">Reference proteome</keyword>
<feature type="transmembrane region" description="Helical" evidence="7">
    <location>
        <begin position="191"/>
        <end position="216"/>
    </location>
</feature>
<dbReference type="InterPro" id="IPR020846">
    <property type="entry name" value="MFS_dom"/>
</dbReference>
<dbReference type="OrthoDB" id="440553at2759"/>
<dbReference type="CDD" id="cd17323">
    <property type="entry name" value="MFS_Tpo1_MDR_like"/>
    <property type="match status" value="1"/>
</dbReference>